<dbReference type="GO" id="GO:0071555">
    <property type="term" value="P:cell wall organization"/>
    <property type="evidence" value="ECO:0007669"/>
    <property type="project" value="UniProtKB-KW"/>
</dbReference>
<dbReference type="GO" id="GO:0009252">
    <property type="term" value="P:peptidoglycan biosynthetic process"/>
    <property type="evidence" value="ECO:0007669"/>
    <property type="project" value="UniProtKB-KW"/>
</dbReference>
<keyword evidence="9" id="KW-0961">Cell wall biogenesis/degradation</keyword>
<evidence type="ECO:0000256" key="15">
    <source>
        <dbReference type="ARBA" id="ARBA00047527"/>
    </source>
</evidence>
<evidence type="ECO:0000256" key="2">
    <source>
        <dbReference type="ARBA" id="ARBA00004752"/>
    </source>
</evidence>
<dbReference type="SUPFAM" id="SSF55205">
    <property type="entry name" value="EPT/RTPC-like"/>
    <property type="match status" value="1"/>
</dbReference>
<dbReference type="PANTHER" id="PTHR43783:SF1">
    <property type="entry name" value="UDP-N-ACETYLGLUCOSAMINE 1-CARBOXYVINYLTRANSFERASE"/>
    <property type="match status" value="1"/>
</dbReference>
<comment type="pathway">
    <text evidence="2">Cell wall biogenesis; peptidoglycan biosynthesis.</text>
</comment>
<evidence type="ECO:0000256" key="3">
    <source>
        <dbReference type="ARBA" id="ARBA00022490"/>
    </source>
</evidence>
<dbReference type="InterPro" id="IPR013792">
    <property type="entry name" value="RNA3'P_cycl/enolpyr_Trfase_a/b"/>
</dbReference>
<evidence type="ECO:0000256" key="11">
    <source>
        <dbReference type="ARBA" id="ARBA00039108"/>
    </source>
</evidence>
<evidence type="ECO:0000256" key="8">
    <source>
        <dbReference type="ARBA" id="ARBA00023306"/>
    </source>
</evidence>
<accession>A0A9D6LS65</accession>
<keyword evidence="4" id="KW-0132">Cell division</keyword>
<dbReference type="Gene3D" id="1.10.260.40">
    <property type="entry name" value="lambda repressor-like DNA-binding domains"/>
    <property type="match status" value="1"/>
</dbReference>
<keyword evidence="6" id="KW-0133">Cell shape</keyword>
<evidence type="ECO:0000256" key="5">
    <source>
        <dbReference type="ARBA" id="ARBA00022679"/>
    </source>
</evidence>
<organism evidence="17 18">
    <name type="scientific">Candidatus Sungiibacteriota bacterium</name>
    <dbReference type="NCBI Taxonomy" id="2750080"/>
    <lineage>
        <taxon>Bacteria</taxon>
        <taxon>Candidatus Sungiibacteriota</taxon>
    </lineage>
</organism>
<dbReference type="InterPro" id="IPR001387">
    <property type="entry name" value="Cro/C1-type_HTH"/>
</dbReference>
<name>A0A9D6LS65_9BACT</name>
<proteinExistence type="inferred from homology"/>
<dbReference type="EMBL" id="JACQCQ010000013">
    <property type="protein sequence ID" value="MBI3627797.1"/>
    <property type="molecule type" value="Genomic_DNA"/>
</dbReference>
<dbReference type="Proteomes" id="UP000808388">
    <property type="component" value="Unassembled WGS sequence"/>
</dbReference>
<dbReference type="PANTHER" id="PTHR43783">
    <property type="entry name" value="UDP-N-ACETYLGLUCOSAMINE 1-CARBOXYVINYLTRANSFERASE"/>
    <property type="match status" value="1"/>
</dbReference>
<comment type="catalytic activity">
    <reaction evidence="15">
        <text>phosphoenolpyruvate + UDP-N-acetyl-alpha-D-glucosamine = UDP-N-acetyl-3-O-(1-carboxyvinyl)-alpha-D-glucosamine + phosphate</text>
        <dbReference type="Rhea" id="RHEA:18681"/>
        <dbReference type="ChEBI" id="CHEBI:43474"/>
        <dbReference type="ChEBI" id="CHEBI:57705"/>
        <dbReference type="ChEBI" id="CHEBI:58702"/>
        <dbReference type="ChEBI" id="CHEBI:68483"/>
        <dbReference type="EC" id="2.5.1.7"/>
    </reaction>
</comment>
<evidence type="ECO:0000313" key="17">
    <source>
        <dbReference type="EMBL" id="MBI3627797.1"/>
    </source>
</evidence>
<evidence type="ECO:0000313" key="18">
    <source>
        <dbReference type="Proteomes" id="UP000808388"/>
    </source>
</evidence>
<dbReference type="GO" id="GO:0008360">
    <property type="term" value="P:regulation of cell shape"/>
    <property type="evidence" value="ECO:0007669"/>
    <property type="project" value="UniProtKB-KW"/>
</dbReference>
<sequence length="507" mass="56510">MRPLSHERVKIGSMIASRRETLGLTQKDLARRLKTSQSAVARMERGDQNFSTVMLLRISKVLAKSIISVSGASLNFEIEGGHRLSGKIKTNSAKNSAVVLLAASLLNRGRTVLRSMPKIEEVRRLIEILESLGVYVRWQNEKDLEIIPPQRLNLKNLNIEAAKKTRSILLFLGPLIHLARQFSIPEPGGCRLGLRTARPHFLALREFGVNISSHEYQYDVVAKNLHPAEVVLYESGDTVTENAIMAAAGIPGKTMIKFASANYMGQELCFFLELLGVKIEGIGTSTLTVEGIETIQKDVSYHLAEDPIESMLFLSIAATTNSPITIERCPIDFLELELLKLKEMGFRYKILKRYVSSNGRTKLVDIKTFLSRLTALPEKIYARPFPGINIDNLPFFVPIATQARGETLIHDWVFENRAVYYLELTKLGASVTMADPHRVFIKGPTKLTAAEVICPPALRPSALILIAMLAATGTSILRNVYSINRGYEDLTERLQKLGAKIKVLRSF</sequence>
<keyword evidence="3" id="KW-0963">Cytoplasm</keyword>
<dbReference type="InterPro" id="IPR010982">
    <property type="entry name" value="Lambda_DNA-bd_dom_sf"/>
</dbReference>
<evidence type="ECO:0000256" key="1">
    <source>
        <dbReference type="ARBA" id="ARBA00004496"/>
    </source>
</evidence>
<dbReference type="CDD" id="cd00093">
    <property type="entry name" value="HTH_XRE"/>
    <property type="match status" value="1"/>
</dbReference>
<dbReference type="PROSITE" id="PS50943">
    <property type="entry name" value="HTH_CROC1"/>
    <property type="match status" value="1"/>
</dbReference>
<protein>
    <recommendedName>
        <fullName evidence="12">UDP-N-acetylglucosamine 1-carboxyvinyltransferase</fullName>
        <ecNumber evidence="11">2.5.1.7</ecNumber>
    </recommendedName>
    <alternativeName>
        <fullName evidence="13">Enoylpyruvate transferase</fullName>
    </alternativeName>
    <alternativeName>
        <fullName evidence="14">UDP-N-acetylglucosamine enolpyruvyl transferase</fullName>
    </alternativeName>
</protein>
<evidence type="ECO:0000256" key="14">
    <source>
        <dbReference type="ARBA" id="ARBA00042842"/>
    </source>
</evidence>
<evidence type="ECO:0000256" key="6">
    <source>
        <dbReference type="ARBA" id="ARBA00022960"/>
    </source>
</evidence>
<dbReference type="Pfam" id="PF00275">
    <property type="entry name" value="EPSP_synthase"/>
    <property type="match status" value="1"/>
</dbReference>
<dbReference type="GO" id="GO:0005737">
    <property type="term" value="C:cytoplasm"/>
    <property type="evidence" value="ECO:0007669"/>
    <property type="project" value="UniProtKB-SubCell"/>
</dbReference>
<evidence type="ECO:0000256" key="10">
    <source>
        <dbReference type="ARBA" id="ARBA00038367"/>
    </source>
</evidence>
<dbReference type="GO" id="GO:0003677">
    <property type="term" value="F:DNA binding"/>
    <property type="evidence" value="ECO:0007669"/>
    <property type="project" value="InterPro"/>
</dbReference>
<keyword evidence="8" id="KW-0131">Cell cycle</keyword>
<keyword evidence="7" id="KW-0573">Peptidoglycan synthesis</keyword>
<dbReference type="AlphaFoldDB" id="A0A9D6LS65"/>
<comment type="similarity">
    <text evidence="10">Belongs to the EPSP synthase family. MurA subfamily.</text>
</comment>
<evidence type="ECO:0000256" key="13">
    <source>
        <dbReference type="ARBA" id="ARBA00042443"/>
    </source>
</evidence>
<dbReference type="GO" id="GO:0051301">
    <property type="term" value="P:cell division"/>
    <property type="evidence" value="ECO:0007669"/>
    <property type="project" value="UniProtKB-KW"/>
</dbReference>
<dbReference type="EC" id="2.5.1.7" evidence="11"/>
<dbReference type="NCBIfam" id="NF006873">
    <property type="entry name" value="PRK09369.1"/>
    <property type="match status" value="1"/>
</dbReference>
<dbReference type="GO" id="GO:0008760">
    <property type="term" value="F:UDP-N-acetylglucosamine 1-carboxyvinyltransferase activity"/>
    <property type="evidence" value="ECO:0007669"/>
    <property type="project" value="UniProtKB-EC"/>
</dbReference>
<feature type="domain" description="HTH cro/C1-type" evidence="16">
    <location>
        <begin position="15"/>
        <end position="69"/>
    </location>
</feature>
<comment type="subcellular location">
    <subcellularLocation>
        <location evidence="1">Cytoplasm</location>
    </subcellularLocation>
</comment>
<comment type="caution">
    <text evidence="17">The sequence shown here is derived from an EMBL/GenBank/DDBJ whole genome shotgun (WGS) entry which is preliminary data.</text>
</comment>
<evidence type="ECO:0000256" key="9">
    <source>
        <dbReference type="ARBA" id="ARBA00023316"/>
    </source>
</evidence>
<reference evidence="17" key="1">
    <citation type="submission" date="2020-07" db="EMBL/GenBank/DDBJ databases">
        <title>Huge and variable diversity of episymbiotic CPR bacteria and DPANN archaea in groundwater ecosystems.</title>
        <authorList>
            <person name="He C.Y."/>
            <person name="Keren R."/>
            <person name="Whittaker M."/>
            <person name="Farag I.F."/>
            <person name="Doudna J."/>
            <person name="Cate J.H.D."/>
            <person name="Banfield J.F."/>
        </authorList>
    </citation>
    <scope>NUCLEOTIDE SEQUENCE</scope>
    <source>
        <strain evidence="17">NC_groundwater_972_Pr1_S-0.2um_49_27</strain>
    </source>
</reference>
<dbReference type="InterPro" id="IPR036968">
    <property type="entry name" value="Enolpyruvate_Tfrase_sf"/>
</dbReference>
<dbReference type="InterPro" id="IPR001986">
    <property type="entry name" value="Enolpyruvate_Tfrase_dom"/>
</dbReference>
<dbReference type="Pfam" id="PF01381">
    <property type="entry name" value="HTH_3"/>
    <property type="match status" value="1"/>
</dbReference>
<keyword evidence="5 17" id="KW-0808">Transferase</keyword>
<dbReference type="InterPro" id="IPR050068">
    <property type="entry name" value="MurA_subfamily"/>
</dbReference>
<dbReference type="Gene3D" id="3.65.10.10">
    <property type="entry name" value="Enolpyruvate transferase domain"/>
    <property type="match status" value="2"/>
</dbReference>
<dbReference type="SUPFAM" id="SSF47413">
    <property type="entry name" value="lambda repressor-like DNA-binding domains"/>
    <property type="match status" value="1"/>
</dbReference>
<evidence type="ECO:0000256" key="7">
    <source>
        <dbReference type="ARBA" id="ARBA00022984"/>
    </source>
</evidence>
<evidence type="ECO:0000256" key="12">
    <source>
        <dbReference type="ARBA" id="ARBA00039754"/>
    </source>
</evidence>
<dbReference type="SMART" id="SM00530">
    <property type="entry name" value="HTH_XRE"/>
    <property type="match status" value="1"/>
</dbReference>
<evidence type="ECO:0000259" key="16">
    <source>
        <dbReference type="PROSITE" id="PS50943"/>
    </source>
</evidence>
<gene>
    <name evidence="17" type="ORF">HY220_03610</name>
</gene>
<evidence type="ECO:0000256" key="4">
    <source>
        <dbReference type="ARBA" id="ARBA00022618"/>
    </source>
</evidence>